<sequence length="134" mass="15618">MRVFNVKKEHILSAFNAVKHLSDSDRITLLTNFGYVVASIAEIEELDFSTEENIINTFKTKNVDMLSFIANFNREMIRRIREEENWEITDRDKVIYLKDAIIYSHDSNQVVNVPMMSLFVDQIVGVIPGEFKKD</sequence>
<keyword evidence="2" id="KW-1185">Reference proteome</keyword>
<evidence type="ECO:0000313" key="2">
    <source>
        <dbReference type="Proteomes" id="UP000199545"/>
    </source>
</evidence>
<name>A0A1I3UJ39_9BACL</name>
<accession>A0A1I3UJ39</accession>
<dbReference type="STRING" id="46223.SAMN05421852_12530"/>
<proteinExistence type="predicted"/>
<gene>
    <name evidence="1" type="ORF">SAMN05421852_12530</name>
</gene>
<evidence type="ECO:0000313" key="1">
    <source>
        <dbReference type="EMBL" id="SFJ82932.1"/>
    </source>
</evidence>
<dbReference type="Proteomes" id="UP000199545">
    <property type="component" value="Unassembled WGS sequence"/>
</dbReference>
<protein>
    <submittedName>
        <fullName evidence="1">Uncharacterized protein</fullName>
    </submittedName>
</protein>
<dbReference type="OrthoDB" id="10012431at2"/>
<reference evidence="1 2" key="1">
    <citation type="submission" date="2016-10" db="EMBL/GenBank/DDBJ databases">
        <authorList>
            <person name="de Groot N.N."/>
        </authorList>
    </citation>
    <scope>NUCLEOTIDE SEQUENCE [LARGE SCALE GENOMIC DNA]</scope>
    <source>
        <strain evidence="1 2">DSM 44778</strain>
    </source>
</reference>
<dbReference type="AlphaFoldDB" id="A0A1I3UJ39"/>
<dbReference type="EMBL" id="FORR01000025">
    <property type="protein sequence ID" value="SFJ82932.1"/>
    <property type="molecule type" value="Genomic_DNA"/>
</dbReference>
<organism evidence="1 2">
    <name type="scientific">Thermoflavimicrobium dichotomicum</name>
    <dbReference type="NCBI Taxonomy" id="46223"/>
    <lineage>
        <taxon>Bacteria</taxon>
        <taxon>Bacillati</taxon>
        <taxon>Bacillota</taxon>
        <taxon>Bacilli</taxon>
        <taxon>Bacillales</taxon>
        <taxon>Thermoactinomycetaceae</taxon>
        <taxon>Thermoflavimicrobium</taxon>
    </lineage>
</organism>
<dbReference type="RefSeq" id="WP_093231522.1">
    <property type="nucleotide sequence ID" value="NZ_FORR01000025.1"/>
</dbReference>